<gene>
    <name evidence="1" type="primary">ORF24314</name>
</gene>
<feature type="non-terminal residue" evidence="1">
    <location>
        <position position="75"/>
    </location>
</feature>
<dbReference type="Gene3D" id="2.70.160.11">
    <property type="entry name" value="Hnrnp arginine n-methyltransferase1"/>
    <property type="match status" value="1"/>
</dbReference>
<feature type="non-terminal residue" evidence="1">
    <location>
        <position position="1"/>
    </location>
</feature>
<name>A0A0B6YH06_9EUPU</name>
<dbReference type="AlphaFoldDB" id="A0A0B6YH06"/>
<sequence>SDLECEVSPDCDLNLENGELNQSVDVKVSIVNPGTVTAMVYWFELHISPTCNISTIDPAHHWHQAAVMALPWQNQ</sequence>
<evidence type="ECO:0000313" key="1">
    <source>
        <dbReference type="EMBL" id="CEK55076.1"/>
    </source>
</evidence>
<proteinExistence type="predicted"/>
<accession>A0A0B6YH06</accession>
<reference evidence="1" key="1">
    <citation type="submission" date="2014-12" db="EMBL/GenBank/DDBJ databases">
        <title>Insight into the proteome of Arion vulgaris.</title>
        <authorList>
            <person name="Aradska J."/>
            <person name="Bulat T."/>
            <person name="Smidak R."/>
            <person name="Sarate P."/>
            <person name="Gangsoo J."/>
            <person name="Sialana F."/>
            <person name="Bilban M."/>
            <person name="Lubec G."/>
        </authorList>
    </citation>
    <scope>NUCLEOTIDE SEQUENCE</scope>
    <source>
        <tissue evidence="1">Skin</tissue>
    </source>
</reference>
<protein>
    <submittedName>
        <fullName evidence="1">Uncharacterized protein</fullName>
    </submittedName>
</protein>
<organism evidence="1">
    <name type="scientific">Arion vulgaris</name>
    <dbReference type="NCBI Taxonomy" id="1028688"/>
    <lineage>
        <taxon>Eukaryota</taxon>
        <taxon>Metazoa</taxon>
        <taxon>Spiralia</taxon>
        <taxon>Lophotrochozoa</taxon>
        <taxon>Mollusca</taxon>
        <taxon>Gastropoda</taxon>
        <taxon>Heterobranchia</taxon>
        <taxon>Euthyneura</taxon>
        <taxon>Panpulmonata</taxon>
        <taxon>Eupulmonata</taxon>
        <taxon>Stylommatophora</taxon>
        <taxon>Helicina</taxon>
        <taxon>Arionoidea</taxon>
        <taxon>Arionidae</taxon>
        <taxon>Arion</taxon>
    </lineage>
</organism>
<dbReference type="EMBL" id="HACG01008211">
    <property type="protein sequence ID" value="CEK55076.1"/>
    <property type="molecule type" value="Transcribed_RNA"/>
</dbReference>